<evidence type="ECO:0000313" key="6">
    <source>
        <dbReference type="EMBL" id="CAG8477089.1"/>
    </source>
</evidence>
<sequence>MPLKEQLESILERRKKRDLCRSLVIASPSSVDFSSNDFLGLSRNKVLNEKFLNTLITFPHPPLGSTGSRLLDGNSSYAESLDKFLAEFHNAESALMFTSGFDANVGFFSSVPQPGDAVIIDEFVHASVHDGVRNSRASLITSFKHNDVENLKLVLENVITKIGTKNNIFVAVESLYSMDGDFSPLKEIVETLRPFNAYLFVDEACIDLNSYQMSVAEFSPYNYVKLISQKYTTIAHSNGVYGYQGRGIVSELGLERHVFARLHTFGKALASNGAVILGPKILRSYLINYARPLIFSTFLSYNNLISIKCSYEVMSSEIGDQLRQNLMKLINIFRSNIKLPHDVLLPSTSAIQGIIVPGNENAVKLSRIIQKVGYNVKPIRSPTVPVGKERVRICIHADNTEEEILGLISVIEDYFKENMGIRNNYISRL</sequence>
<evidence type="ECO:0000256" key="4">
    <source>
        <dbReference type="ARBA" id="ARBA00022898"/>
    </source>
</evidence>
<organism evidence="6 7">
    <name type="scientific">Cetraspora pellucida</name>
    <dbReference type="NCBI Taxonomy" id="1433469"/>
    <lineage>
        <taxon>Eukaryota</taxon>
        <taxon>Fungi</taxon>
        <taxon>Fungi incertae sedis</taxon>
        <taxon>Mucoromycota</taxon>
        <taxon>Glomeromycotina</taxon>
        <taxon>Glomeromycetes</taxon>
        <taxon>Diversisporales</taxon>
        <taxon>Gigasporaceae</taxon>
        <taxon>Cetraspora</taxon>
    </lineage>
</organism>
<dbReference type="PANTHER" id="PTHR13693">
    <property type="entry name" value="CLASS II AMINOTRANSFERASE/8-AMINO-7-OXONONANOATE SYNTHASE"/>
    <property type="match status" value="1"/>
</dbReference>
<comment type="cofactor">
    <cofactor evidence="1">
        <name>pyridoxal 5'-phosphate</name>
        <dbReference type="ChEBI" id="CHEBI:597326"/>
    </cofactor>
</comment>
<protein>
    <submittedName>
        <fullName evidence="6">13275_t:CDS:1</fullName>
    </submittedName>
</protein>
<dbReference type="InterPro" id="IPR015421">
    <property type="entry name" value="PyrdxlP-dep_Trfase_major"/>
</dbReference>
<dbReference type="GO" id="GO:0009102">
    <property type="term" value="P:biotin biosynthetic process"/>
    <property type="evidence" value="ECO:0007669"/>
    <property type="project" value="TreeGrafter"/>
</dbReference>
<dbReference type="Gene3D" id="3.40.640.10">
    <property type="entry name" value="Type I PLP-dependent aspartate aminotransferase-like (Major domain)"/>
    <property type="match status" value="2"/>
</dbReference>
<accession>A0A9N8W9Q9</accession>
<keyword evidence="4" id="KW-0663">Pyridoxal phosphate</keyword>
<evidence type="ECO:0000256" key="1">
    <source>
        <dbReference type="ARBA" id="ARBA00001933"/>
    </source>
</evidence>
<proteinExistence type="inferred from homology"/>
<dbReference type="InterPro" id="IPR015424">
    <property type="entry name" value="PyrdxlP-dep_Trfase"/>
</dbReference>
<dbReference type="PANTHER" id="PTHR13693:SF77">
    <property type="entry name" value="8-AMINO-7-OXONONANOATE SYNTHASE"/>
    <property type="match status" value="1"/>
</dbReference>
<gene>
    <name evidence="6" type="ORF">CPELLU_LOCUS1350</name>
</gene>
<comment type="caution">
    <text evidence="6">The sequence shown here is derived from an EMBL/GenBank/DDBJ whole genome shotgun (WGS) entry which is preliminary data.</text>
</comment>
<evidence type="ECO:0000313" key="7">
    <source>
        <dbReference type="Proteomes" id="UP000789759"/>
    </source>
</evidence>
<dbReference type="AlphaFoldDB" id="A0A9N8W9Q9"/>
<dbReference type="Pfam" id="PF00155">
    <property type="entry name" value="Aminotran_1_2"/>
    <property type="match status" value="1"/>
</dbReference>
<feature type="domain" description="Aminotransferase class I/classII large" evidence="5">
    <location>
        <begin position="31"/>
        <end position="410"/>
    </location>
</feature>
<dbReference type="InterPro" id="IPR015422">
    <property type="entry name" value="PyrdxlP-dep_Trfase_small"/>
</dbReference>
<keyword evidence="3" id="KW-0808">Transferase</keyword>
<dbReference type="EMBL" id="CAJVQA010000482">
    <property type="protein sequence ID" value="CAG8477089.1"/>
    <property type="molecule type" value="Genomic_DNA"/>
</dbReference>
<dbReference type="GO" id="GO:0030170">
    <property type="term" value="F:pyridoxal phosphate binding"/>
    <property type="evidence" value="ECO:0007669"/>
    <property type="project" value="InterPro"/>
</dbReference>
<dbReference type="InterPro" id="IPR004839">
    <property type="entry name" value="Aminotransferase_I/II_large"/>
</dbReference>
<comment type="similarity">
    <text evidence="2">Belongs to the class-II pyridoxal-phosphate-dependent aminotransferase family. BioF subfamily.</text>
</comment>
<reference evidence="6" key="1">
    <citation type="submission" date="2021-06" db="EMBL/GenBank/DDBJ databases">
        <authorList>
            <person name="Kallberg Y."/>
            <person name="Tangrot J."/>
            <person name="Rosling A."/>
        </authorList>
    </citation>
    <scope>NUCLEOTIDE SEQUENCE</scope>
    <source>
        <strain evidence="6">FL966</strain>
    </source>
</reference>
<dbReference type="Gene3D" id="3.90.1150.10">
    <property type="entry name" value="Aspartate Aminotransferase, domain 1"/>
    <property type="match status" value="2"/>
</dbReference>
<dbReference type="SUPFAM" id="SSF53383">
    <property type="entry name" value="PLP-dependent transferases"/>
    <property type="match status" value="2"/>
</dbReference>
<dbReference type="GO" id="GO:0016740">
    <property type="term" value="F:transferase activity"/>
    <property type="evidence" value="ECO:0007669"/>
    <property type="project" value="UniProtKB-KW"/>
</dbReference>
<evidence type="ECO:0000256" key="2">
    <source>
        <dbReference type="ARBA" id="ARBA00010008"/>
    </source>
</evidence>
<evidence type="ECO:0000259" key="5">
    <source>
        <dbReference type="Pfam" id="PF00155"/>
    </source>
</evidence>
<dbReference type="OrthoDB" id="2382073at2759"/>
<name>A0A9N8W9Q9_9GLOM</name>
<dbReference type="InterPro" id="IPR050087">
    <property type="entry name" value="AON_synthase_class-II"/>
</dbReference>
<evidence type="ECO:0000256" key="3">
    <source>
        <dbReference type="ARBA" id="ARBA00022679"/>
    </source>
</evidence>
<keyword evidence="7" id="KW-1185">Reference proteome</keyword>
<dbReference type="Proteomes" id="UP000789759">
    <property type="component" value="Unassembled WGS sequence"/>
</dbReference>